<reference evidence="2 3" key="1">
    <citation type="submission" date="2018-06" db="EMBL/GenBank/DDBJ databases">
        <authorList>
            <consortium name="Pathogen Informatics"/>
            <person name="Doyle S."/>
        </authorList>
    </citation>
    <scope>NUCLEOTIDE SEQUENCE [LARGE SCALE GENOMIC DNA]</scope>
    <source>
        <strain evidence="2 3">NCTC11544</strain>
    </source>
</reference>
<dbReference type="EC" id="3.3.2.10" evidence="2"/>
<evidence type="ECO:0000313" key="2">
    <source>
        <dbReference type="EMBL" id="SUI52344.1"/>
    </source>
</evidence>
<dbReference type="InterPro" id="IPR000639">
    <property type="entry name" value="Epox_hydrolase-like"/>
</dbReference>
<dbReference type="Pfam" id="PF00561">
    <property type="entry name" value="Abhydrolase_1"/>
    <property type="match status" value="1"/>
</dbReference>
<gene>
    <name evidence="2" type="ORF">NCTC11544_01323</name>
</gene>
<evidence type="ECO:0000313" key="3">
    <source>
        <dbReference type="Proteomes" id="UP000255529"/>
    </source>
</evidence>
<name>A0A379YYQ2_9GAMM</name>
<protein>
    <submittedName>
        <fullName evidence="2">Soluble epoxide hydrolase</fullName>
        <ecNumber evidence="2">3.3.2.10</ecNumber>
    </submittedName>
</protein>
<dbReference type="InterPro" id="IPR000073">
    <property type="entry name" value="AB_hydrolase_1"/>
</dbReference>
<dbReference type="PANTHER" id="PTHR43689:SF8">
    <property type="entry name" value="ALPHA_BETA-HYDROLASES SUPERFAMILY PROTEIN"/>
    <property type="match status" value="1"/>
</dbReference>
<organism evidence="2 3">
    <name type="scientific">Serratia quinivorans</name>
    <dbReference type="NCBI Taxonomy" id="137545"/>
    <lineage>
        <taxon>Bacteria</taxon>
        <taxon>Pseudomonadati</taxon>
        <taxon>Pseudomonadota</taxon>
        <taxon>Gammaproteobacteria</taxon>
        <taxon>Enterobacterales</taxon>
        <taxon>Yersiniaceae</taxon>
        <taxon>Serratia</taxon>
    </lineage>
</organism>
<dbReference type="PRINTS" id="PR00412">
    <property type="entry name" value="EPOXHYDRLASE"/>
</dbReference>
<dbReference type="SUPFAM" id="SSF53474">
    <property type="entry name" value="alpha/beta-Hydrolases"/>
    <property type="match status" value="1"/>
</dbReference>
<sequence>MSMVCVQHGNRIINMNGLTSVLNQQVIVNGHRIATGIHGTGNPLVLVHGTPAHSIIWRDLLPSLTAAGFRVHIYDLLGYGASERPLSADTSIAAQADLLIDLLDHWQLESTHVFGHDIGGALSLRAAFGHSRRFRSLTIADICSYDSWPSPSWRGIRDNYHQYAVMDASQHEQTLARQLKMAVFNKSRMSGELLQHYLAPIVGVVGQPAFYQHQIAHYDARYTEDFAQRLPELRLPVQILWGENDEWQPVSYAYRLQGDIPGARLQVIPQAGHFLMEDAPETVAQRLVTFIHSLKSGE</sequence>
<dbReference type="PRINTS" id="PR00111">
    <property type="entry name" value="ABHYDROLASE"/>
</dbReference>
<keyword evidence="2" id="KW-0378">Hydrolase</keyword>
<dbReference type="AlphaFoldDB" id="A0A379YYQ2"/>
<dbReference type="PANTHER" id="PTHR43689">
    <property type="entry name" value="HYDROLASE"/>
    <property type="match status" value="1"/>
</dbReference>
<evidence type="ECO:0000259" key="1">
    <source>
        <dbReference type="Pfam" id="PF00561"/>
    </source>
</evidence>
<feature type="domain" description="AB hydrolase-1" evidence="1">
    <location>
        <begin position="42"/>
        <end position="280"/>
    </location>
</feature>
<accession>A0A379YYQ2</accession>
<dbReference type="EMBL" id="UGYN01000002">
    <property type="protein sequence ID" value="SUI52344.1"/>
    <property type="molecule type" value="Genomic_DNA"/>
</dbReference>
<dbReference type="GO" id="GO:0004301">
    <property type="term" value="F:epoxide hydrolase activity"/>
    <property type="evidence" value="ECO:0007669"/>
    <property type="project" value="UniProtKB-EC"/>
</dbReference>
<dbReference type="Gene3D" id="3.40.50.1820">
    <property type="entry name" value="alpha/beta hydrolase"/>
    <property type="match status" value="1"/>
</dbReference>
<proteinExistence type="predicted"/>
<dbReference type="Proteomes" id="UP000255529">
    <property type="component" value="Unassembled WGS sequence"/>
</dbReference>
<dbReference type="InterPro" id="IPR029058">
    <property type="entry name" value="AB_hydrolase_fold"/>
</dbReference>